<dbReference type="SUPFAM" id="SSF50044">
    <property type="entry name" value="SH3-domain"/>
    <property type="match status" value="2"/>
</dbReference>
<feature type="domain" description="F-BAR" evidence="7">
    <location>
        <begin position="1"/>
        <end position="252"/>
    </location>
</feature>
<feature type="region of interest" description="Disordered" evidence="5">
    <location>
        <begin position="605"/>
        <end position="653"/>
    </location>
</feature>
<feature type="region of interest" description="Disordered" evidence="5">
    <location>
        <begin position="426"/>
        <end position="448"/>
    </location>
</feature>
<feature type="compositionally biased region" description="Polar residues" evidence="5">
    <location>
        <begin position="878"/>
        <end position="899"/>
    </location>
</feature>
<keyword evidence="1 2" id="KW-0728">SH3 domain</keyword>
<proteinExistence type="predicted"/>
<dbReference type="Pfam" id="PF00611">
    <property type="entry name" value="FCH"/>
    <property type="match status" value="1"/>
</dbReference>
<evidence type="ECO:0000256" key="2">
    <source>
        <dbReference type="PROSITE-ProRule" id="PRU00192"/>
    </source>
</evidence>
<comment type="caution">
    <text evidence="8">The sequence shown here is derived from an EMBL/GenBank/DDBJ whole genome shotgun (WGS) entry which is preliminary data.</text>
</comment>
<evidence type="ECO:0000313" key="9">
    <source>
        <dbReference type="Proteomes" id="UP001651158"/>
    </source>
</evidence>
<dbReference type="Pfam" id="PF00018">
    <property type="entry name" value="SH3_1"/>
    <property type="match status" value="2"/>
</dbReference>
<dbReference type="SMART" id="SM00326">
    <property type="entry name" value="SH3"/>
    <property type="match status" value="2"/>
</dbReference>
<dbReference type="InterPro" id="IPR001060">
    <property type="entry name" value="FCH_dom"/>
</dbReference>
<feature type="region of interest" description="Disordered" evidence="5">
    <location>
        <begin position="508"/>
        <end position="543"/>
    </location>
</feature>
<feature type="domain" description="SH3" evidence="6">
    <location>
        <begin position="544"/>
        <end position="606"/>
    </location>
</feature>
<feature type="compositionally biased region" description="Low complexity" evidence="5">
    <location>
        <begin position="431"/>
        <end position="448"/>
    </location>
</feature>
<evidence type="ECO:0000313" key="8">
    <source>
        <dbReference type="EMBL" id="KAL5108925.1"/>
    </source>
</evidence>
<dbReference type="InterPro" id="IPR001452">
    <property type="entry name" value="SH3_domain"/>
</dbReference>
<sequence length="912" mass="100685">MRLVLRSFCKQRAILDKEYGQSLQKLCSSFLGKKEFLALQNPPNTGHRSVWDIWKSFLREYNALALSHLKLAEVHHRLSLELKPIKSLRVSVSKRIFEQLKSLQNDLAASMQEMVKSQKIYSEEEKQAHETRLKAMNIEDRLRRRSTNLFSTMAQLHRNHVKISQRRDECENRSAGARNEYLFQLTAINAHLDHYLKTDIPDLAQILDGDVYDRFREVLSKTSEMELDICRHHQDPFKALLEESSKINRTTAWEKFIKESPIFSVDVEFHFEPRDGDTISSLLSVNAKEGSFEQVAKKLARRFVTRERRIKSYREEINDLCSGRISPSPGVSVSLSQVPPPPRKFPLKDYDTSEESGALNQEYVENKVEELEFAIRREEIEKTKISACLELLKKTHVDVQAALYEANLAVAEVETAKVGGGTEVARKAQHGASSSSTAATGSSSTEGSTVGLTGLLVDSAQHRNSLLLESAFAPLNSASRSRTQNGGVSRTSAQQLANEAWARAHVTTTTTEPSFIQLDDEDPSNQQQPSGRAPSPEIDWTGGGRLPKATAMYEFLAARSDEINMVCNERVVLLGTGDGEDWVKVRSLLDGKEGLVPRAFLLIDPTPPPAPPHPAVPALTAKSDTEQEPHDKAPLPPTSSPSDLTSPPHPPMTQCLAGQFVRALIDFVGTAEDELSFGVGAVIHVLGRRAVGEVDDGWVEGELVPLTDVETSTPPARGVFPSMLVETVPPEESWQRRLSACRPRSAKASLSTCFTSDAKISPIGDRKCKPLSSSGSVPSPRSSNSGSRSKSRSASTKRSWSGGGSGQRRSTVSHNVSSIQRSSHRHQQQKQQQHHEQQGRETSIGHGRVSHSLVTAKLPPSQVSPPPSSSSEAHLLASTYQQHEFSPSTPNGEGAISSNHNHDDEEIQIAEL</sequence>
<dbReference type="PANTHER" id="PTHR15735:SF21">
    <property type="entry name" value="PROTEIN NERVOUS WRECK"/>
    <property type="match status" value="1"/>
</dbReference>
<dbReference type="SUPFAM" id="SSF103657">
    <property type="entry name" value="BAR/IMD domain-like"/>
    <property type="match status" value="1"/>
</dbReference>
<dbReference type="EMBL" id="JAKROA010000003">
    <property type="protein sequence ID" value="KAL5108925.1"/>
    <property type="molecule type" value="Genomic_DNA"/>
</dbReference>
<name>A0ABR4QHN6_9CEST</name>
<evidence type="ECO:0000256" key="4">
    <source>
        <dbReference type="SAM" id="Coils"/>
    </source>
</evidence>
<dbReference type="PANTHER" id="PTHR15735">
    <property type="entry name" value="FCH AND DOUBLE SH3 DOMAINS PROTEIN"/>
    <property type="match status" value="1"/>
</dbReference>
<dbReference type="PROSITE" id="PS51741">
    <property type="entry name" value="F_BAR"/>
    <property type="match status" value="1"/>
</dbReference>
<dbReference type="InterPro" id="IPR027267">
    <property type="entry name" value="AH/BAR_dom_sf"/>
</dbReference>
<feature type="compositionally biased region" description="Basic and acidic residues" evidence="5">
    <location>
        <begin position="623"/>
        <end position="633"/>
    </location>
</feature>
<gene>
    <name evidence="8" type="ORF">TcWFU_005148</name>
</gene>
<organism evidence="8 9">
    <name type="scientific">Taenia crassiceps</name>
    <dbReference type="NCBI Taxonomy" id="6207"/>
    <lineage>
        <taxon>Eukaryota</taxon>
        <taxon>Metazoa</taxon>
        <taxon>Spiralia</taxon>
        <taxon>Lophotrochozoa</taxon>
        <taxon>Platyhelminthes</taxon>
        <taxon>Cestoda</taxon>
        <taxon>Eucestoda</taxon>
        <taxon>Cyclophyllidea</taxon>
        <taxon>Taeniidae</taxon>
        <taxon>Taenia</taxon>
    </lineage>
</organism>
<feature type="domain" description="SH3" evidence="6">
    <location>
        <begin position="656"/>
        <end position="730"/>
    </location>
</feature>
<evidence type="ECO:0000259" key="7">
    <source>
        <dbReference type="PROSITE" id="PS51741"/>
    </source>
</evidence>
<keyword evidence="9" id="KW-1185">Reference proteome</keyword>
<dbReference type="Gene3D" id="1.20.1270.60">
    <property type="entry name" value="Arfaptin homology (AH) domain/BAR domain"/>
    <property type="match status" value="1"/>
</dbReference>
<reference evidence="8 9" key="1">
    <citation type="journal article" date="2022" name="Front. Cell. Infect. Microbiol.">
        <title>The Genomes of Two Strains of Taenia crassiceps the Animal Model for the Study of Human Cysticercosis.</title>
        <authorList>
            <person name="Bobes R.J."/>
            <person name="Estrada K."/>
            <person name="Rios-Valencia D.G."/>
            <person name="Calderon-Gallegos A."/>
            <person name="de la Torre P."/>
            <person name="Carrero J.C."/>
            <person name="Sanchez-Flores A."/>
            <person name="Laclette J.P."/>
        </authorList>
    </citation>
    <scope>NUCLEOTIDE SEQUENCE [LARGE SCALE GENOMIC DNA]</scope>
    <source>
        <strain evidence="8">WFUcys</strain>
    </source>
</reference>
<evidence type="ECO:0000256" key="5">
    <source>
        <dbReference type="SAM" id="MobiDB-lite"/>
    </source>
</evidence>
<dbReference type="InterPro" id="IPR036028">
    <property type="entry name" value="SH3-like_dom_sf"/>
</dbReference>
<evidence type="ECO:0000256" key="1">
    <source>
        <dbReference type="ARBA" id="ARBA00022443"/>
    </source>
</evidence>
<feature type="coiled-coil region" evidence="4">
    <location>
        <begin position="121"/>
        <end position="173"/>
    </location>
</feature>
<evidence type="ECO:0000256" key="3">
    <source>
        <dbReference type="PROSITE-ProRule" id="PRU01077"/>
    </source>
</evidence>
<protein>
    <submittedName>
        <fullName evidence="8">F-BAR and double SH3 domain protein 2</fullName>
    </submittedName>
</protein>
<feature type="compositionally biased region" description="Low complexity" evidence="5">
    <location>
        <begin position="770"/>
        <end position="800"/>
    </location>
</feature>
<feature type="compositionally biased region" description="Pro residues" evidence="5">
    <location>
        <begin position="605"/>
        <end position="615"/>
    </location>
</feature>
<keyword evidence="3 4" id="KW-0175">Coiled coil</keyword>
<dbReference type="PROSITE" id="PS50002">
    <property type="entry name" value="SH3"/>
    <property type="match status" value="2"/>
</dbReference>
<dbReference type="InterPro" id="IPR031160">
    <property type="entry name" value="F_BAR_dom"/>
</dbReference>
<accession>A0ABR4QHN6</accession>
<dbReference type="Proteomes" id="UP001651158">
    <property type="component" value="Unassembled WGS sequence"/>
</dbReference>
<feature type="region of interest" description="Disordered" evidence="5">
    <location>
        <begin position="764"/>
        <end position="912"/>
    </location>
</feature>
<evidence type="ECO:0000259" key="6">
    <source>
        <dbReference type="PROSITE" id="PS50002"/>
    </source>
</evidence>
<dbReference type="Gene3D" id="2.30.30.40">
    <property type="entry name" value="SH3 Domains"/>
    <property type="match status" value="2"/>
</dbReference>